<dbReference type="InterPro" id="IPR011006">
    <property type="entry name" value="CheY-like_superfamily"/>
</dbReference>
<keyword evidence="1" id="KW-0597">Phosphoprotein</keyword>
<accession>A0ABU1J4R8</accession>
<evidence type="ECO:0000259" key="3">
    <source>
        <dbReference type="PROSITE" id="PS50110"/>
    </source>
</evidence>
<feature type="domain" description="Response regulatory" evidence="3">
    <location>
        <begin position="2"/>
        <end position="116"/>
    </location>
</feature>
<evidence type="ECO:0000313" key="6">
    <source>
        <dbReference type="Proteomes" id="UP001185028"/>
    </source>
</evidence>
<feature type="region of interest" description="Disordered" evidence="2">
    <location>
        <begin position="131"/>
        <end position="155"/>
    </location>
</feature>
<dbReference type="PANTHER" id="PTHR37299:SF1">
    <property type="entry name" value="STAGE 0 SPORULATION PROTEIN A HOMOLOG"/>
    <property type="match status" value="1"/>
</dbReference>
<comment type="caution">
    <text evidence="5">The sequence shown here is derived from an EMBL/GenBank/DDBJ whole genome shotgun (WGS) entry which is preliminary data.</text>
</comment>
<proteinExistence type="predicted"/>
<keyword evidence="6" id="KW-1185">Reference proteome</keyword>
<dbReference type="RefSeq" id="WP_188775142.1">
    <property type="nucleotide sequence ID" value="NZ_BMMB01000004.1"/>
</dbReference>
<dbReference type="InterPro" id="IPR007492">
    <property type="entry name" value="LytTR_DNA-bd_dom"/>
</dbReference>
<dbReference type="Pfam" id="PF04397">
    <property type="entry name" value="LytTR"/>
    <property type="match status" value="1"/>
</dbReference>
<dbReference type="Gene3D" id="3.40.50.2300">
    <property type="match status" value="1"/>
</dbReference>
<evidence type="ECO:0000256" key="1">
    <source>
        <dbReference type="PROSITE-ProRule" id="PRU00169"/>
    </source>
</evidence>
<reference evidence="5 6" key="1">
    <citation type="submission" date="2023-07" db="EMBL/GenBank/DDBJ databases">
        <title>Genomic Encyclopedia of Type Strains, Phase IV (KMG-IV): sequencing the most valuable type-strain genomes for metagenomic binning, comparative biology and taxonomic classification.</title>
        <authorList>
            <person name="Goeker M."/>
        </authorList>
    </citation>
    <scope>NUCLEOTIDE SEQUENCE [LARGE SCALE GENOMIC DNA]</scope>
    <source>
        <strain evidence="5 6">DSM 22170</strain>
    </source>
</reference>
<name>A0ABU1J4R8_9BACL</name>
<dbReference type="Proteomes" id="UP001185028">
    <property type="component" value="Unassembled WGS sequence"/>
</dbReference>
<evidence type="ECO:0000259" key="4">
    <source>
        <dbReference type="PROSITE" id="PS50930"/>
    </source>
</evidence>
<evidence type="ECO:0000256" key="2">
    <source>
        <dbReference type="SAM" id="MobiDB-lite"/>
    </source>
</evidence>
<dbReference type="SMART" id="SM00448">
    <property type="entry name" value="REC"/>
    <property type="match status" value="1"/>
</dbReference>
<dbReference type="PROSITE" id="PS50930">
    <property type="entry name" value="HTH_LYTTR"/>
    <property type="match status" value="1"/>
</dbReference>
<dbReference type="PROSITE" id="PS50110">
    <property type="entry name" value="RESPONSE_REGULATORY"/>
    <property type="match status" value="1"/>
</dbReference>
<dbReference type="EMBL" id="JAVDQH010000015">
    <property type="protein sequence ID" value="MDR6245562.1"/>
    <property type="molecule type" value="Genomic_DNA"/>
</dbReference>
<dbReference type="Gene3D" id="2.40.50.40">
    <property type="match status" value="1"/>
</dbReference>
<dbReference type="Pfam" id="PF00072">
    <property type="entry name" value="Response_reg"/>
    <property type="match status" value="1"/>
</dbReference>
<dbReference type="PANTHER" id="PTHR37299">
    <property type="entry name" value="TRANSCRIPTIONAL REGULATOR-RELATED"/>
    <property type="match status" value="1"/>
</dbReference>
<feature type="compositionally biased region" description="Low complexity" evidence="2">
    <location>
        <begin position="131"/>
        <end position="143"/>
    </location>
</feature>
<protein>
    <submittedName>
        <fullName evidence="5">Two-component system LytT family response regulator</fullName>
    </submittedName>
</protein>
<feature type="domain" description="HTH LytTR-type" evidence="4">
    <location>
        <begin position="174"/>
        <end position="279"/>
    </location>
</feature>
<dbReference type="CDD" id="cd17532">
    <property type="entry name" value="REC_LytTR_AlgR-like"/>
    <property type="match status" value="1"/>
</dbReference>
<evidence type="ECO:0000313" key="5">
    <source>
        <dbReference type="EMBL" id="MDR6245562.1"/>
    </source>
</evidence>
<organism evidence="5 6">
    <name type="scientific">Paenibacillus hunanensis</name>
    <dbReference type="NCBI Taxonomy" id="539262"/>
    <lineage>
        <taxon>Bacteria</taxon>
        <taxon>Bacillati</taxon>
        <taxon>Bacillota</taxon>
        <taxon>Bacilli</taxon>
        <taxon>Bacillales</taxon>
        <taxon>Paenibacillaceae</taxon>
        <taxon>Paenibacillus</taxon>
    </lineage>
</organism>
<gene>
    <name evidence="5" type="ORF">JOC58_003475</name>
</gene>
<dbReference type="Gene3D" id="2.20.25.10">
    <property type="match status" value="1"/>
</dbReference>
<feature type="modified residue" description="4-aspartylphosphate" evidence="1">
    <location>
        <position position="53"/>
    </location>
</feature>
<dbReference type="InterPro" id="IPR046947">
    <property type="entry name" value="LytR-like"/>
</dbReference>
<dbReference type="SMART" id="SM00850">
    <property type="entry name" value="LytTR"/>
    <property type="match status" value="1"/>
</dbReference>
<sequence>MKAIVVEDEFLARQELEYYIQTYSNIEITGSFEDGLDVLRYVQDHEIDAIFLDINIPSLDGVLLAHNISKFSRKPYIIFITAYKEHAAEAFEIEAFDYILKPYSESRITSMLHKLEATYARDYMQADPGTASASSSASIPATALPQDGNDSVGSSRAFVRPSAGTATPALQGKLSLWKNDNIHVISVDDVYYASASEKITEVFTRRDRYTVHASISDFQALLPDDYFFRCHRSYVVNMSKIREIVPWFNSTYLLRLHDLNDEVPVSRSKVKEFRQLMHI</sequence>
<dbReference type="InterPro" id="IPR001789">
    <property type="entry name" value="Sig_transdc_resp-reg_receiver"/>
</dbReference>
<dbReference type="SUPFAM" id="SSF52172">
    <property type="entry name" value="CheY-like"/>
    <property type="match status" value="1"/>
</dbReference>